<dbReference type="GO" id="GO:0046690">
    <property type="term" value="P:response to tellurium ion"/>
    <property type="evidence" value="ECO:0007669"/>
    <property type="project" value="UniProtKB-KW"/>
</dbReference>
<dbReference type="PANTHER" id="PTHR32097:SF17">
    <property type="entry name" value="CAMP-BINDING PROTEIN 1-RELATED"/>
    <property type="match status" value="1"/>
</dbReference>
<dbReference type="Gene3D" id="2.60.60.30">
    <property type="entry name" value="sav2460 like domains"/>
    <property type="match status" value="1"/>
</dbReference>
<organism evidence="3">
    <name type="scientific">Faucicola osloensis</name>
    <name type="common">Moraxella osloensis</name>
    <dbReference type="NCBI Taxonomy" id="34062"/>
    <lineage>
        <taxon>Bacteria</taxon>
        <taxon>Pseudomonadati</taxon>
        <taxon>Pseudomonadota</taxon>
        <taxon>Gammaproteobacteria</taxon>
        <taxon>Moraxellales</taxon>
        <taxon>Moraxellaceae</taxon>
        <taxon>Faucicola</taxon>
    </lineage>
</organism>
<dbReference type="InterPro" id="IPR051324">
    <property type="entry name" value="Stress/Tellurium_Resist"/>
</dbReference>
<protein>
    <submittedName>
        <fullName evidence="3">Tellurium resistance protein terZ</fullName>
    </submittedName>
</protein>
<name>A0AAD0AD36_FAUOS</name>
<reference evidence="3" key="1">
    <citation type="submission" date="2017-11" db="EMBL/GenBank/DDBJ databases">
        <title>Complete Genome Sequence from Moraxella oslensis YHS isolated from human skin.</title>
        <authorList>
            <person name="Lee K."/>
            <person name="Lim J.Y."/>
            <person name="Hwang I."/>
        </authorList>
    </citation>
    <scope>NUCLEOTIDE SEQUENCE</scope>
    <source>
        <strain evidence="3">YHS</strain>
    </source>
</reference>
<dbReference type="Pfam" id="PF02342">
    <property type="entry name" value="TerD"/>
    <property type="match status" value="1"/>
</dbReference>
<gene>
    <name evidence="3" type="ORF">YHS_01415</name>
</gene>
<proteinExistence type="predicted"/>
<evidence type="ECO:0000259" key="2">
    <source>
        <dbReference type="Pfam" id="PF02342"/>
    </source>
</evidence>
<feature type="domain" description="TerD" evidence="2">
    <location>
        <begin position="1"/>
        <end position="188"/>
    </location>
</feature>
<dbReference type="EMBL" id="CP024176">
    <property type="protein sequence ID" value="ATQ82602.1"/>
    <property type="molecule type" value="Genomic_DNA"/>
</dbReference>
<evidence type="ECO:0000313" key="3">
    <source>
        <dbReference type="EMBL" id="ATQ82602.1"/>
    </source>
</evidence>
<sequence>MAVNLSKGQKISLEKEAGGALSQIKMGLGWDVGAAPQKLGGFLGGLFGGGGSAGGSIDLDASCIMLDANKQMVDAIWFGQLQSKDSSIQHTGDNRTGAGDGDDEVINVNLSRIPDHVQALVFTVNSFTGQTFATVNNAFCRLVNASNNSEVARYDLSAQGSHTALILAKIYRHNGEWKMHAIGETASGRTFHDLMPAILPHV</sequence>
<dbReference type="PANTHER" id="PTHR32097">
    <property type="entry name" value="CAMP-BINDING PROTEIN 1-RELATED"/>
    <property type="match status" value="1"/>
</dbReference>
<accession>A0AAD0AD36</accession>
<dbReference type="InterPro" id="IPR003325">
    <property type="entry name" value="TerD"/>
</dbReference>
<evidence type="ECO:0000256" key="1">
    <source>
        <dbReference type="ARBA" id="ARBA00022686"/>
    </source>
</evidence>
<dbReference type="CDD" id="cd06974">
    <property type="entry name" value="TerD_like"/>
    <property type="match status" value="1"/>
</dbReference>
<dbReference type="AlphaFoldDB" id="A0AAD0AD36"/>
<keyword evidence="1" id="KW-0778">Tellurium resistance</keyword>